<evidence type="ECO:0000313" key="1">
    <source>
        <dbReference type="EMBL" id="KAK6498699.1"/>
    </source>
</evidence>
<dbReference type="PANTHER" id="PTHR37171">
    <property type="entry name" value="SERINE/THREONINE-PROTEIN KINASE YRZF-RELATED"/>
    <property type="match status" value="1"/>
</dbReference>
<dbReference type="PANTHER" id="PTHR37171:SF1">
    <property type="entry name" value="SERINE_THREONINE-PROTEIN KINASE YRZF-RELATED"/>
    <property type="match status" value="1"/>
</dbReference>
<accession>A0AAV9W3W6</accession>
<dbReference type="Proteomes" id="UP001370758">
    <property type="component" value="Unassembled WGS sequence"/>
</dbReference>
<comment type="caution">
    <text evidence="1">The sequence shown here is derived from an EMBL/GenBank/DDBJ whole genome shotgun (WGS) entry which is preliminary data.</text>
</comment>
<evidence type="ECO:0000313" key="2">
    <source>
        <dbReference type="Proteomes" id="UP001370758"/>
    </source>
</evidence>
<gene>
    <name evidence="1" type="ORF">TWF481_011277</name>
</gene>
<dbReference type="InterPro" id="IPR011009">
    <property type="entry name" value="Kinase-like_dom_sf"/>
</dbReference>
<dbReference type="EMBL" id="JAVHJL010000008">
    <property type="protein sequence ID" value="KAK6498699.1"/>
    <property type="molecule type" value="Genomic_DNA"/>
</dbReference>
<dbReference type="SUPFAM" id="SSF56112">
    <property type="entry name" value="Protein kinase-like (PK-like)"/>
    <property type="match status" value="1"/>
</dbReference>
<sequence length="413" mass="46159">MLTDYSGHIWMKRALESGVGLSDESRIRDWAMRVLEEPCVQIIESIHGRCSKPLFRSCKPAAETGGHDRRVLTFAERGPGIAGASSRLLIEQKTPWTLPLKGIDFVQQVNKNREDILDPYLKSVHQLYGYMSINFLKYGILTTIESTRVLRRVWDDRYPEGVLECSPEIDLNGELLRSPLSAFAYIACLILKEGSMHISIDPTWPESARIIRFGKDGRQFAPIPGLVGNEGLDARKISIRLGDVIEGSSSSSKYISRGTIFVTKTDPDNEVPVVVKIYDLQKPTAAHQYSSEIMMYHRLSPLQGAYIPSLYAYGTDAGGGFGVEVLEYCGESIKDEWYPGTEELARTALLSIHDLGVLHRDIGFRSITYNSKKNCLFPIRIVCLGEATSDPDLVTEGAIRSELVKLEMLEQIP</sequence>
<keyword evidence="2" id="KW-1185">Reference proteome</keyword>
<protein>
    <recommendedName>
        <fullName evidence="3">Protein kinase domain-containing protein</fullName>
    </recommendedName>
</protein>
<name>A0AAV9W3W6_9PEZI</name>
<proteinExistence type="predicted"/>
<evidence type="ECO:0008006" key="3">
    <source>
        <dbReference type="Google" id="ProtNLM"/>
    </source>
</evidence>
<organism evidence="1 2">
    <name type="scientific">Arthrobotrys musiformis</name>
    <dbReference type="NCBI Taxonomy" id="47236"/>
    <lineage>
        <taxon>Eukaryota</taxon>
        <taxon>Fungi</taxon>
        <taxon>Dikarya</taxon>
        <taxon>Ascomycota</taxon>
        <taxon>Pezizomycotina</taxon>
        <taxon>Orbiliomycetes</taxon>
        <taxon>Orbiliales</taxon>
        <taxon>Orbiliaceae</taxon>
        <taxon>Arthrobotrys</taxon>
    </lineage>
</organism>
<dbReference type="InterPro" id="IPR052396">
    <property type="entry name" value="Meiotic_Drive_Suppr_Kinase"/>
</dbReference>
<dbReference type="AlphaFoldDB" id="A0AAV9W3W6"/>
<reference evidence="1 2" key="1">
    <citation type="submission" date="2023-08" db="EMBL/GenBank/DDBJ databases">
        <authorList>
            <person name="Palmer J.M."/>
        </authorList>
    </citation>
    <scope>NUCLEOTIDE SEQUENCE [LARGE SCALE GENOMIC DNA]</scope>
    <source>
        <strain evidence="1 2">TWF481</strain>
    </source>
</reference>